<dbReference type="Gene3D" id="3.90.1200.10">
    <property type="match status" value="1"/>
</dbReference>
<dbReference type="PANTHER" id="PTHR34273:SF2">
    <property type="entry name" value="METHYLTHIORIBOSE KINASE"/>
    <property type="match status" value="1"/>
</dbReference>
<evidence type="ECO:0000313" key="9">
    <source>
        <dbReference type="EMBL" id="ADK81509.1"/>
    </source>
</evidence>
<keyword evidence="7" id="KW-0067">ATP-binding</keyword>
<keyword evidence="10" id="KW-1185">Reference proteome</keyword>
<evidence type="ECO:0000259" key="8">
    <source>
        <dbReference type="Pfam" id="PF01636"/>
    </source>
</evidence>
<dbReference type="OrthoDB" id="9777791at2"/>
<dbReference type="NCBIfam" id="TIGR01767">
    <property type="entry name" value="MTRK"/>
    <property type="match status" value="1"/>
</dbReference>
<keyword evidence="6 9" id="KW-0418">Kinase</keyword>
<dbReference type="HOGENOM" id="CLU_033681_0_0_12"/>
<dbReference type="GO" id="GO:0046522">
    <property type="term" value="F:S-methyl-5-thioribose kinase activity"/>
    <property type="evidence" value="ECO:0007669"/>
    <property type="project" value="UniProtKB-EC"/>
</dbReference>
<dbReference type="GO" id="GO:0005524">
    <property type="term" value="F:ATP binding"/>
    <property type="evidence" value="ECO:0007669"/>
    <property type="project" value="UniProtKB-KW"/>
</dbReference>
<evidence type="ECO:0000256" key="5">
    <source>
        <dbReference type="ARBA" id="ARBA00022741"/>
    </source>
</evidence>
<organism evidence="9 10">
    <name type="scientific">Sediminispirochaeta smaragdinae (strain DSM 11293 / JCM 15392 / SEBR 4228)</name>
    <name type="common">Spirochaeta smaragdinae</name>
    <dbReference type="NCBI Taxonomy" id="573413"/>
    <lineage>
        <taxon>Bacteria</taxon>
        <taxon>Pseudomonadati</taxon>
        <taxon>Spirochaetota</taxon>
        <taxon>Spirochaetia</taxon>
        <taxon>Spirochaetales</taxon>
        <taxon>Spirochaetaceae</taxon>
        <taxon>Sediminispirochaeta</taxon>
    </lineage>
</organism>
<evidence type="ECO:0000256" key="1">
    <source>
        <dbReference type="ARBA" id="ARBA00010165"/>
    </source>
</evidence>
<dbReference type="GO" id="GO:0009086">
    <property type="term" value="P:methionine biosynthetic process"/>
    <property type="evidence" value="ECO:0007669"/>
    <property type="project" value="InterPro"/>
</dbReference>
<accession>E1R1Y3</accession>
<evidence type="ECO:0000313" key="10">
    <source>
        <dbReference type="Proteomes" id="UP000002318"/>
    </source>
</evidence>
<comment type="subunit">
    <text evidence="2">Homodimer.</text>
</comment>
<evidence type="ECO:0000256" key="7">
    <source>
        <dbReference type="ARBA" id="ARBA00022840"/>
    </source>
</evidence>
<dbReference type="AlphaFoldDB" id="E1R1Y3"/>
<evidence type="ECO:0000256" key="4">
    <source>
        <dbReference type="ARBA" id="ARBA00022679"/>
    </source>
</evidence>
<sequence>MNKDYAKHFLMKAEDVMACTIDLVHYFEPGARLSCREIGDGNINYVFVVTDEDTGRSIVVKQADKFVRSSGRPLNLNHNKIEADVLSIEGACAPSMVPKIYYYDEVMCALYMEDISAYKNLRKEMVQGKIFPKLAEDISTFMADTLLPSTDLVLDRATKKERVKKFTNAELCDITEDLVLTEPYYDYKKRNIITAGNEEFVEKHLYQNEDLKSEVGILRDEFMNHAQALVHGDLHSGSIFVNEEGLKVIDPEFAYYGPIGYDIGNVIGNMFFAWAHKAYVHPENTEFIHWAKTAITEIVALTKAKLEKKFDEIVSFPLYNAKFKEHYLANIWSDSFGYAGTEMIRRVVGDAKVQELNDVTDPVLKIPMERALIATGIQLIMRRAALATGSELVEIFEDVMEAY</sequence>
<evidence type="ECO:0000256" key="6">
    <source>
        <dbReference type="ARBA" id="ARBA00022777"/>
    </source>
</evidence>
<dbReference type="EMBL" id="CP002116">
    <property type="protein sequence ID" value="ADK81509.1"/>
    <property type="molecule type" value="Genomic_DNA"/>
</dbReference>
<gene>
    <name evidence="9" type="ordered locus">Spirs_2395</name>
</gene>
<name>E1R1Y3_SEDSS</name>
<dbReference type="PIRSF" id="PIRSF031134">
    <property type="entry name" value="MTRK"/>
    <property type="match status" value="1"/>
</dbReference>
<dbReference type="Pfam" id="PF01636">
    <property type="entry name" value="APH"/>
    <property type="match status" value="1"/>
</dbReference>
<dbReference type="KEGG" id="ssm:Spirs_2395"/>
<evidence type="ECO:0000256" key="3">
    <source>
        <dbReference type="ARBA" id="ARBA00012128"/>
    </source>
</evidence>
<comment type="similarity">
    <text evidence="1">Belongs to the methylthioribose kinase family.</text>
</comment>
<dbReference type="eggNOG" id="COG4857">
    <property type="taxonomic scope" value="Bacteria"/>
</dbReference>
<dbReference type="EC" id="2.7.1.100" evidence="3"/>
<reference evidence="9 10" key="1">
    <citation type="journal article" date="2010" name="Stand. Genomic Sci.">
        <title>Complete genome sequence of Spirochaeta smaragdinae type strain (SEBR 4228).</title>
        <authorList>
            <person name="Mavromatis K."/>
            <person name="Yasawong M."/>
            <person name="Chertkov O."/>
            <person name="Lapidus A."/>
            <person name="Lucas S."/>
            <person name="Nolan M."/>
            <person name="Del Rio T.G."/>
            <person name="Tice H."/>
            <person name="Cheng J.F."/>
            <person name="Pitluck S."/>
            <person name="Liolios K."/>
            <person name="Ivanova N."/>
            <person name="Tapia R."/>
            <person name="Han C."/>
            <person name="Bruce D."/>
            <person name="Goodwin L."/>
            <person name="Pati A."/>
            <person name="Chen A."/>
            <person name="Palaniappan K."/>
            <person name="Land M."/>
            <person name="Hauser L."/>
            <person name="Chang Y.J."/>
            <person name="Jeffries C.D."/>
            <person name="Detter J.C."/>
            <person name="Rohde M."/>
            <person name="Brambilla E."/>
            <person name="Spring S."/>
            <person name="Goker M."/>
            <person name="Sikorski J."/>
            <person name="Woyke T."/>
            <person name="Bristow J."/>
            <person name="Eisen J.A."/>
            <person name="Markowitz V."/>
            <person name="Hugenholtz P."/>
            <person name="Klenk H.P."/>
            <person name="Kyrpides N.C."/>
        </authorList>
    </citation>
    <scope>NUCLEOTIDE SEQUENCE [LARGE SCALE GENOMIC DNA]</scope>
    <source>
        <strain evidence="10">DSM 11293 / JCM 15392 / SEBR 4228</strain>
    </source>
</reference>
<dbReference type="PANTHER" id="PTHR34273">
    <property type="entry name" value="METHYLTHIORIBOSE KINASE"/>
    <property type="match status" value="1"/>
</dbReference>
<protein>
    <recommendedName>
        <fullName evidence="3">S-methyl-5-thioribose kinase</fullName>
        <ecNumber evidence="3">2.7.1.100</ecNumber>
    </recommendedName>
</protein>
<feature type="domain" description="Aminoglycoside phosphotransferase" evidence="8">
    <location>
        <begin position="35"/>
        <end position="280"/>
    </location>
</feature>
<dbReference type="RefSeq" id="WP_013254972.1">
    <property type="nucleotide sequence ID" value="NC_014364.1"/>
</dbReference>
<dbReference type="STRING" id="573413.Spirs_2395"/>
<keyword evidence="4 9" id="KW-0808">Transferase</keyword>
<dbReference type="Proteomes" id="UP000002318">
    <property type="component" value="Chromosome"/>
</dbReference>
<dbReference type="Gene3D" id="3.30.200.20">
    <property type="entry name" value="Phosphorylase Kinase, domain 1"/>
    <property type="match status" value="1"/>
</dbReference>
<proteinExistence type="inferred from homology"/>
<dbReference type="InterPro" id="IPR009212">
    <property type="entry name" value="Methylthioribose_kinase"/>
</dbReference>
<dbReference type="SUPFAM" id="SSF56112">
    <property type="entry name" value="Protein kinase-like (PK-like)"/>
    <property type="match status" value="1"/>
</dbReference>
<dbReference type="InterPro" id="IPR002575">
    <property type="entry name" value="Aminoglycoside_PTrfase"/>
</dbReference>
<keyword evidence="5" id="KW-0547">Nucleotide-binding</keyword>
<dbReference type="InterPro" id="IPR011009">
    <property type="entry name" value="Kinase-like_dom_sf"/>
</dbReference>
<evidence type="ECO:0000256" key="2">
    <source>
        <dbReference type="ARBA" id="ARBA00011738"/>
    </source>
</evidence>